<dbReference type="RefSeq" id="WP_258424457.1">
    <property type="nucleotide sequence ID" value="NZ_JANSUY010000017.1"/>
</dbReference>
<dbReference type="PANTHER" id="PTHR43283:SF7">
    <property type="entry name" value="BETA-LACTAMASE-RELATED DOMAIN-CONTAINING PROTEIN"/>
    <property type="match status" value="1"/>
</dbReference>
<sequence length="505" mass="57080">MKITTFFLILFLIYLPAIAQSSLPRSTPKAQQVSSGGILNFIEAIEKSNHEVHSLMVLRHGKVIAEGWWDPYKPELKHTMYSVSKSFTATAIGFAVVENKLKVTDKVISFFPESLPKTISPNLAKLEIKDLLTMSVGHDKSFNQEVFTTENWVEAFLNMPIANEPGTKFLYNTSASYMMSAIIQKVTGQTLLDYLEPRLLKPLGISGLDWETDLQGIQTGGWGIRVKTEDMAKFGQLFLQKGKWNGKQILPESWIEEATTLKILQEPNASPEKMASNDWIQGYAYQMWRSRHNSYRADGAFGQYILILPEKDAVIILTSETNDLQGLLDLVWENLLSAFDDSSDQDSVLKDRLEKLSLTPLQSESNPEMEKKINGKNYTITSNVDKISSFSLNFQEGVCLLNYVQGPNTYRLIFGSGRWIKDETDKVGPNLFTFAQNQQVGLAPFKIAGSYAWIDVNTIELQLRYIESPHTEIIRITFEGENAKLTFINSFEGEGKKVNFEAKVY</sequence>
<evidence type="ECO:0000313" key="4">
    <source>
        <dbReference type="Proteomes" id="UP001142175"/>
    </source>
</evidence>
<dbReference type="AlphaFoldDB" id="A0A9X2T1C7"/>
<keyword evidence="4" id="KW-1185">Reference proteome</keyword>
<feature type="domain" description="Beta-lactamase-related" evidence="2">
    <location>
        <begin position="54"/>
        <end position="323"/>
    </location>
</feature>
<dbReference type="SUPFAM" id="SSF56601">
    <property type="entry name" value="beta-lactamase/transpeptidase-like"/>
    <property type="match status" value="1"/>
</dbReference>
<gene>
    <name evidence="3" type="ORF">NU887_16325</name>
</gene>
<evidence type="ECO:0000313" key="3">
    <source>
        <dbReference type="EMBL" id="MCR9016608.1"/>
    </source>
</evidence>
<dbReference type="InterPro" id="IPR001466">
    <property type="entry name" value="Beta-lactam-related"/>
</dbReference>
<comment type="caution">
    <text evidence="3">The sequence shown here is derived from an EMBL/GenBank/DDBJ whole genome shotgun (WGS) entry which is preliminary data.</text>
</comment>
<feature type="signal peptide" evidence="1">
    <location>
        <begin position="1"/>
        <end position="19"/>
    </location>
</feature>
<protein>
    <submittedName>
        <fullName evidence="3">Beta-lactamase family protein</fullName>
    </submittedName>
</protein>
<name>A0A9X2T1C7_9BACT</name>
<evidence type="ECO:0000256" key="1">
    <source>
        <dbReference type="SAM" id="SignalP"/>
    </source>
</evidence>
<evidence type="ECO:0000259" key="2">
    <source>
        <dbReference type="Pfam" id="PF00144"/>
    </source>
</evidence>
<dbReference type="EMBL" id="JANSUY010000017">
    <property type="protein sequence ID" value="MCR9016608.1"/>
    <property type="molecule type" value="Genomic_DNA"/>
</dbReference>
<dbReference type="Pfam" id="PF00144">
    <property type="entry name" value="Beta-lactamase"/>
    <property type="match status" value="1"/>
</dbReference>
<dbReference type="Proteomes" id="UP001142175">
    <property type="component" value="Unassembled WGS sequence"/>
</dbReference>
<accession>A0A9X2T1C7</accession>
<dbReference type="PANTHER" id="PTHR43283">
    <property type="entry name" value="BETA-LACTAMASE-RELATED"/>
    <property type="match status" value="1"/>
</dbReference>
<keyword evidence="1" id="KW-0732">Signal</keyword>
<dbReference type="InterPro" id="IPR050789">
    <property type="entry name" value="Diverse_Enzym_Activities"/>
</dbReference>
<organism evidence="3 4">
    <name type="scientific">Aquiflexum gelatinilyticum</name>
    <dbReference type="NCBI Taxonomy" id="2961943"/>
    <lineage>
        <taxon>Bacteria</taxon>
        <taxon>Pseudomonadati</taxon>
        <taxon>Bacteroidota</taxon>
        <taxon>Cytophagia</taxon>
        <taxon>Cytophagales</taxon>
        <taxon>Cyclobacteriaceae</taxon>
        <taxon>Aquiflexum</taxon>
    </lineage>
</organism>
<proteinExistence type="predicted"/>
<dbReference type="Gene3D" id="3.40.710.10">
    <property type="entry name" value="DD-peptidase/beta-lactamase superfamily"/>
    <property type="match status" value="1"/>
</dbReference>
<reference evidence="3" key="1">
    <citation type="submission" date="2022-08" db="EMBL/GenBank/DDBJ databases">
        <authorList>
            <person name="Zhang D."/>
        </authorList>
    </citation>
    <scope>NUCLEOTIDE SEQUENCE</scope>
    <source>
        <strain evidence="3">XJ19-11</strain>
    </source>
</reference>
<dbReference type="InterPro" id="IPR012338">
    <property type="entry name" value="Beta-lactam/transpept-like"/>
</dbReference>
<feature type="chain" id="PRO_5040792922" evidence="1">
    <location>
        <begin position="20"/>
        <end position="505"/>
    </location>
</feature>